<gene>
    <name evidence="1" type="ORF">PIB30_107297</name>
</gene>
<feature type="non-terminal residue" evidence="1">
    <location>
        <position position="1"/>
    </location>
</feature>
<evidence type="ECO:0000313" key="2">
    <source>
        <dbReference type="Proteomes" id="UP001341840"/>
    </source>
</evidence>
<comment type="caution">
    <text evidence="1">The sequence shown here is derived from an EMBL/GenBank/DDBJ whole genome shotgun (WGS) entry which is preliminary data.</text>
</comment>
<protein>
    <submittedName>
        <fullName evidence="1">Uncharacterized protein</fullName>
    </submittedName>
</protein>
<reference evidence="1 2" key="1">
    <citation type="journal article" date="2023" name="Plants (Basel)">
        <title>Bridging the Gap: Combining Genomics and Transcriptomics Approaches to Understand Stylosanthes scabra, an Orphan Legume from the Brazilian Caatinga.</title>
        <authorList>
            <person name="Ferreira-Neto J.R.C."/>
            <person name="da Silva M.D."/>
            <person name="Binneck E."/>
            <person name="de Melo N.F."/>
            <person name="da Silva R.H."/>
            <person name="de Melo A.L.T.M."/>
            <person name="Pandolfi V."/>
            <person name="Bustamante F.O."/>
            <person name="Brasileiro-Vidal A.C."/>
            <person name="Benko-Iseppon A.M."/>
        </authorList>
    </citation>
    <scope>NUCLEOTIDE SEQUENCE [LARGE SCALE GENOMIC DNA]</scope>
    <source>
        <tissue evidence="1">Leaves</tissue>
    </source>
</reference>
<organism evidence="1 2">
    <name type="scientific">Stylosanthes scabra</name>
    <dbReference type="NCBI Taxonomy" id="79078"/>
    <lineage>
        <taxon>Eukaryota</taxon>
        <taxon>Viridiplantae</taxon>
        <taxon>Streptophyta</taxon>
        <taxon>Embryophyta</taxon>
        <taxon>Tracheophyta</taxon>
        <taxon>Spermatophyta</taxon>
        <taxon>Magnoliopsida</taxon>
        <taxon>eudicotyledons</taxon>
        <taxon>Gunneridae</taxon>
        <taxon>Pentapetalae</taxon>
        <taxon>rosids</taxon>
        <taxon>fabids</taxon>
        <taxon>Fabales</taxon>
        <taxon>Fabaceae</taxon>
        <taxon>Papilionoideae</taxon>
        <taxon>50 kb inversion clade</taxon>
        <taxon>dalbergioids sensu lato</taxon>
        <taxon>Dalbergieae</taxon>
        <taxon>Pterocarpus clade</taxon>
        <taxon>Stylosanthes</taxon>
    </lineage>
</organism>
<proteinExistence type="predicted"/>
<name>A0ABU6Y1F4_9FABA</name>
<sequence length="83" mass="9051">LANDLIELVATNQYMYSSERGVRKGVMEVHTANPLEAMAKQISTMTKKLEKLEVAAMSPFGTTSLPHVGYVGALMIVRLVVLS</sequence>
<evidence type="ECO:0000313" key="1">
    <source>
        <dbReference type="EMBL" id="MED6202613.1"/>
    </source>
</evidence>
<dbReference type="EMBL" id="JASCZI010215959">
    <property type="protein sequence ID" value="MED6202613.1"/>
    <property type="molecule type" value="Genomic_DNA"/>
</dbReference>
<dbReference type="Proteomes" id="UP001341840">
    <property type="component" value="Unassembled WGS sequence"/>
</dbReference>
<accession>A0ABU6Y1F4</accession>
<keyword evidence="2" id="KW-1185">Reference proteome</keyword>